<evidence type="ECO:0000256" key="1">
    <source>
        <dbReference type="ARBA" id="ARBA00007447"/>
    </source>
</evidence>
<dbReference type="SUPFAM" id="SSF50630">
    <property type="entry name" value="Acid proteases"/>
    <property type="match status" value="1"/>
</dbReference>
<keyword evidence="6" id="KW-0732">Signal</keyword>
<feature type="domain" description="Peptidase A1" evidence="7">
    <location>
        <begin position="99"/>
        <end position="469"/>
    </location>
</feature>
<name>A0AAW1LK39_SAPOF</name>
<sequence length="478" mass="54687">MSISKLNPIFILAIISLCGVFQATNSKSKKKFNGLHLRMIHIDSPESPTYEPELTDIERINRLLIMSDYRIQYLVNKTSQRQVEPDMASLPIRRQSLLYYVQIGIGQFNDVHQPYHNNYLVFDTSTDVIWTQCQDCRHCFRQRFSLFPNRKSQTYRPFTYTECHPSIWRGDHCEFYAQYEDGTEMRGIWAHETFTFTSMSSINEPINGIDFVCAIDTYNNPTGKVDGNNIITGTLGMSKSEKSLFSQLGSKVQYKFSYCFQDFGDHDGQYPPMFLSFGDQISQPPIMYATPIFTIRHPLAEQFYYVNLVGISVDDTLLFIPPHLFASNINDYVGATIFDTVATLTHLASPAFDILLNAIIEYVTQHNIYLKRRTDILPDKLEACWEPLYDLAPVHFPKITFHFEKNADLIVQPQEMFPTLSGIPGVHLPGLSCLTVARTFDGGFNVIGAYQQINQRVIVDMEKSLLLFAPADCTSDTH</sequence>
<dbReference type="CDD" id="cd05476">
    <property type="entry name" value="pepsin_A_like_plant"/>
    <property type="match status" value="1"/>
</dbReference>
<feature type="signal peptide" evidence="6">
    <location>
        <begin position="1"/>
        <end position="23"/>
    </location>
</feature>
<accession>A0AAW1LK39</accession>
<dbReference type="GO" id="GO:0004190">
    <property type="term" value="F:aspartic-type endopeptidase activity"/>
    <property type="evidence" value="ECO:0007669"/>
    <property type="project" value="UniProtKB-KW"/>
</dbReference>
<proteinExistence type="inferred from homology"/>
<dbReference type="InterPro" id="IPR034161">
    <property type="entry name" value="Pepsin-like_plant"/>
</dbReference>
<dbReference type="InterPro" id="IPR051708">
    <property type="entry name" value="Plant_Aspart_Prot_A1"/>
</dbReference>
<dbReference type="InterPro" id="IPR021109">
    <property type="entry name" value="Peptidase_aspartic_dom_sf"/>
</dbReference>
<keyword evidence="4" id="KW-0378">Hydrolase</keyword>
<reference evidence="8" key="1">
    <citation type="submission" date="2024-03" db="EMBL/GenBank/DDBJ databases">
        <title>WGS assembly of Saponaria officinalis var. Norfolk2.</title>
        <authorList>
            <person name="Jenkins J."/>
            <person name="Shu S."/>
            <person name="Grimwood J."/>
            <person name="Barry K."/>
            <person name="Goodstein D."/>
            <person name="Schmutz J."/>
            <person name="Leebens-Mack J."/>
            <person name="Osbourn A."/>
        </authorList>
    </citation>
    <scope>NUCLEOTIDE SEQUENCE [LARGE SCALE GENOMIC DNA]</scope>
    <source>
        <strain evidence="8">JIC</strain>
    </source>
</reference>
<dbReference type="EMBL" id="JBDFQZ010000004">
    <property type="protein sequence ID" value="KAK9734167.1"/>
    <property type="molecule type" value="Genomic_DNA"/>
</dbReference>
<evidence type="ECO:0000256" key="5">
    <source>
        <dbReference type="ARBA" id="ARBA00023180"/>
    </source>
</evidence>
<evidence type="ECO:0000259" key="7">
    <source>
        <dbReference type="PROSITE" id="PS51767"/>
    </source>
</evidence>
<dbReference type="PROSITE" id="PS51767">
    <property type="entry name" value="PEPTIDASE_A1"/>
    <property type="match status" value="1"/>
</dbReference>
<dbReference type="GO" id="GO:0006508">
    <property type="term" value="P:proteolysis"/>
    <property type="evidence" value="ECO:0007669"/>
    <property type="project" value="UniProtKB-KW"/>
</dbReference>
<organism evidence="8 9">
    <name type="scientific">Saponaria officinalis</name>
    <name type="common">Common soapwort</name>
    <name type="synonym">Lychnis saponaria</name>
    <dbReference type="NCBI Taxonomy" id="3572"/>
    <lineage>
        <taxon>Eukaryota</taxon>
        <taxon>Viridiplantae</taxon>
        <taxon>Streptophyta</taxon>
        <taxon>Embryophyta</taxon>
        <taxon>Tracheophyta</taxon>
        <taxon>Spermatophyta</taxon>
        <taxon>Magnoliopsida</taxon>
        <taxon>eudicotyledons</taxon>
        <taxon>Gunneridae</taxon>
        <taxon>Pentapetalae</taxon>
        <taxon>Caryophyllales</taxon>
        <taxon>Caryophyllaceae</taxon>
        <taxon>Caryophylleae</taxon>
        <taxon>Saponaria</taxon>
    </lineage>
</organism>
<dbReference type="InterPro" id="IPR032799">
    <property type="entry name" value="TAXi_C"/>
</dbReference>
<evidence type="ECO:0000313" key="8">
    <source>
        <dbReference type="EMBL" id="KAK9734167.1"/>
    </source>
</evidence>
<keyword evidence="2" id="KW-0645">Protease</keyword>
<dbReference type="PANTHER" id="PTHR47967:SF123">
    <property type="entry name" value="ASPARTIC PROTEINASE NEPENTHESIN-1-LIKE"/>
    <property type="match status" value="1"/>
</dbReference>
<keyword evidence="5" id="KW-0325">Glycoprotein</keyword>
<evidence type="ECO:0000256" key="6">
    <source>
        <dbReference type="SAM" id="SignalP"/>
    </source>
</evidence>
<dbReference type="GO" id="GO:0005576">
    <property type="term" value="C:extracellular region"/>
    <property type="evidence" value="ECO:0007669"/>
    <property type="project" value="TreeGrafter"/>
</dbReference>
<dbReference type="InterPro" id="IPR033121">
    <property type="entry name" value="PEPTIDASE_A1"/>
</dbReference>
<dbReference type="PANTHER" id="PTHR47967">
    <property type="entry name" value="OS07G0603500 PROTEIN-RELATED"/>
    <property type="match status" value="1"/>
</dbReference>
<dbReference type="AlphaFoldDB" id="A0AAW1LK39"/>
<keyword evidence="9" id="KW-1185">Reference proteome</keyword>
<protein>
    <recommendedName>
        <fullName evidence="7">Peptidase A1 domain-containing protein</fullName>
    </recommendedName>
</protein>
<gene>
    <name evidence="8" type="ORF">RND81_04G119700</name>
</gene>
<evidence type="ECO:0000256" key="3">
    <source>
        <dbReference type="ARBA" id="ARBA00022750"/>
    </source>
</evidence>
<dbReference type="InterPro" id="IPR032861">
    <property type="entry name" value="TAXi_N"/>
</dbReference>
<evidence type="ECO:0000256" key="2">
    <source>
        <dbReference type="ARBA" id="ARBA00022670"/>
    </source>
</evidence>
<dbReference type="Gene3D" id="2.40.70.10">
    <property type="entry name" value="Acid Proteases"/>
    <property type="match status" value="2"/>
</dbReference>
<comment type="caution">
    <text evidence="8">The sequence shown here is derived from an EMBL/GenBank/DDBJ whole genome shotgun (WGS) entry which is preliminary data.</text>
</comment>
<evidence type="ECO:0000313" key="9">
    <source>
        <dbReference type="Proteomes" id="UP001443914"/>
    </source>
</evidence>
<dbReference type="Proteomes" id="UP001443914">
    <property type="component" value="Unassembled WGS sequence"/>
</dbReference>
<dbReference type="Pfam" id="PF14543">
    <property type="entry name" value="TAXi_N"/>
    <property type="match status" value="1"/>
</dbReference>
<comment type="similarity">
    <text evidence="1">Belongs to the peptidase A1 family.</text>
</comment>
<keyword evidence="3" id="KW-0064">Aspartyl protease</keyword>
<feature type="chain" id="PRO_5043553465" description="Peptidase A1 domain-containing protein" evidence="6">
    <location>
        <begin position="24"/>
        <end position="478"/>
    </location>
</feature>
<evidence type="ECO:0000256" key="4">
    <source>
        <dbReference type="ARBA" id="ARBA00022801"/>
    </source>
</evidence>
<dbReference type="Pfam" id="PF14541">
    <property type="entry name" value="TAXi_C"/>
    <property type="match status" value="1"/>
</dbReference>